<dbReference type="KEGG" id="cim:CIMG_13660"/>
<name>J3KAB0_COCIM</name>
<keyword evidence="2" id="KW-1185">Reference proteome</keyword>
<protein>
    <submittedName>
        <fullName evidence="1">Uncharacterized protein</fullName>
    </submittedName>
</protein>
<sequence length="266" mass="30083">MTKDQEIKKSGSESTMVEDTTELYVTMSQDENRRIVVHFHISMPSPGTANAPWFDGRDAILFIERFYQMCKNHGGLPEKLQNKIIDKAKLNLSNNMSSIDFRKIVQVTMDLIDQYVGNKKVFKEDEMKQKEMEKLGESYQLANKLPTVEALKRTASSVKTEESESKFKAKSSESTNIKAAIEKMTNKFTNLVLAIRVQSNQIQGNSNQYYMLQREGPPKPIPNYTTNVTTNFATVQENTQPQLVNSYVAQNGSPMTSYHSSGQEGA</sequence>
<dbReference type="RefSeq" id="XP_001243525.2">
    <property type="nucleotide sequence ID" value="XM_001243524.2"/>
</dbReference>
<dbReference type="InParanoid" id="J3KAB0"/>
<evidence type="ECO:0000313" key="1">
    <source>
        <dbReference type="EMBL" id="EAS31942.3"/>
    </source>
</evidence>
<dbReference type="AlphaFoldDB" id="J3KAB0"/>
<reference evidence="2" key="1">
    <citation type="journal article" date="2009" name="Genome Res.">
        <title>Comparative genomic analyses of the human fungal pathogens Coccidioides and their relatives.</title>
        <authorList>
            <person name="Sharpton T.J."/>
            <person name="Stajich J.E."/>
            <person name="Rounsley S.D."/>
            <person name="Gardner M.J."/>
            <person name="Wortman J.R."/>
            <person name="Jordar V.S."/>
            <person name="Maiti R."/>
            <person name="Kodira C.D."/>
            <person name="Neafsey D.E."/>
            <person name="Zeng Q."/>
            <person name="Hung C.-Y."/>
            <person name="McMahan C."/>
            <person name="Muszewska A."/>
            <person name="Grynberg M."/>
            <person name="Mandel M.A."/>
            <person name="Kellner E.M."/>
            <person name="Barker B.M."/>
            <person name="Galgiani J.N."/>
            <person name="Orbach M.J."/>
            <person name="Kirkland T.N."/>
            <person name="Cole G.T."/>
            <person name="Henn M.R."/>
            <person name="Birren B.W."/>
            <person name="Taylor J.W."/>
        </authorList>
    </citation>
    <scope>NUCLEOTIDE SEQUENCE [LARGE SCALE GENOMIC DNA]</scope>
    <source>
        <strain evidence="2">RS</strain>
    </source>
</reference>
<accession>J3KAB0</accession>
<evidence type="ECO:0000313" key="2">
    <source>
        <dbReference type="Proteomes" id="UP000001261"/>
    </source>
</evidence>
<dbReference type="OMA" id="CKDHGMK"/>
<organism evidence="1 2">
    <name type="scientific">Coccidioides immitis (strain RS)</name>
    <name type="common">Valley fever fungus</name>
    <dbReference type="NCBI Taxonomy" id="246410"/>
    <lineage>
        <taxon>Eukaryota</taxon>
        <taxon>Fungi</taxon>
        <taxon>Dikarya</taxon>
        <taxon>Ascomycota</taxon>
        <taxon>Pezizomycotina</taxon>
        <taxon>Eurotiomycetes</taxon>
        <taxon>Eurotiomycetidae</taxon>
        <taxon>Onygenales</taxon>
        <taxon>Onygenaceae</taxon>
        <taxon>Coccidioides</taxon>
    </lineage>
</organism>
<dbReference type="Proteomes" id="UP000001261">
    <property type="component" value="Unassembled WGS sequence"/>
</dbReference>
<reference evidence="2" key="2">
    <citation type="journal article" date="2010" name="Genome Res.">
        <title>Population genomic sequencing of Coccidioides fungi reveals recent hybridization and transposon control.</title>
        <authorList>
            <person name="Neafsey D.E."/>
            <person name="Barker B.M."/>
            <person name="Sharpton T.J."/>
            <person name="Stajich J.E."/>
            <person name="Park D.J."/>
            <person name="Whiston E."/>
            <person name="Hung C.-Y."/>
            <person name="McMahan C."/>
            <person name="White J."/>
            <person name="Sykes S."/>
            <person name="Heiman D."/>
            <person name="Young S."/>
            <person name="Zeng Q."/>
            <person name="Abouelleil A."/>
            <person name="Aftuck L."/>
            <person name="Bessette D."/>
            <person name="Brown A."/>
            <person name="FitzGerald M."/>
            <person name="Lui A."/>
            <person name="Macdonald J.P."/>
            <person name="Priest M."/>
            <person name="Orbach M.J."/>
            <person name="Galgiani J.N."/>
            <person name="Kirkland T.N."/>
            <person name="Cole G.T."/>
            <person name="Birren B.W."/>
            <person name="Henn M.R."/>
            <person name="Taylor J.W."/>
            <person name="Rounsley S.D."/>
        </authorList>
    </citation>
    <scope>GENOME REANNOTATION</scope>
    <source>
        <strain evidence="2">RS</strain>
    </source>
</reference>
<dbReference type="EMBL" id="GG704916">
    <property type="protein sequence ID" value="EAS31942.3"/>
    <property type="molecule type" value="Genomic_DNA"/>
</dbReference>
<gene>
    <name evidence="1" type="ORF">CIMG_13660</name>
</gene>
<dbReference type="VEuPathDB" id="FungiDB:CIMG_13660"/>
<dbReference type="GeneID" id="24165287"/>
<proteinExistence type="predicted"/>
<dbReference type="OrthoDB" id="4346369at2759"/>